<protein>
    <submittedName>
        <fullName evidence="2">RNA-binding protein 25</fullName>
    </submittedName>
</protein>
<dbReference type="Proteomes" id="UP001516464">
    <property type="component" value="Unassembled WGS sequence"/>
</dbReference>
<comment type="caution">
    <text evidence="2">The sequence shown here is derived from an EMBL/GenBank/DDBJ whole genome shotgun (WGS) entry which is preliminary data.</text>
</comment>
<proteinExistence type="predicted"/>
<evidence type="ECO:0000313" key="2">
    <source>
        <dbReference type="EMBL" id="KAF7682442.1"/>
    </source>
</evidence>
<keyword evidence="3" id="KW-1185">Reference proteome</keyword>
<dbReference type="PANTHER" id="PTHR18806">
    <property type="entry name" value="RBM25 PROTEIN"/>
    <property type="match status" value="1"/>
</dbReference>
<dbReference type="Gene3D" id="3.30.70.330">
    <property type="match status" value="1"/>
</dbReference>
<dbReference type="InterPro" id="IPR000504">
    <property type="entry name" value="RRM_dom"/>
</dbReference>
<sequence>MKNYIIHISNIPLLLDDDDIEKLLGKCVDFVKWKRFYGINGNRFPFGFAEFSSMNGMISCYNLFNDVEIDNKKISISSEHDIYQIEKTEEIQAVKKMIKSINDKIIKNKRAQEFIDEYNLKTYGKSSIYMEEDSELLRTLWIEEERKRANIDIEEEIKKLEVHDENTDLFYVDRQAWRIKRRNAKDEYIKKIKNLS</sequence>
<dbReference type="InterPro" id="IPR012677">
    <property type="entry name" value="Nucleotide-bd_a/b_plait_sf"/>
</dbReference>
<dbReference type="Pfam" id="PF00076">
    <property type="entry name" value="RRM_1"/>
    <property type="match status" value="1"/>
</dbReference>
<organism evidence="2 3">
    <name type="scientific">Astathelohania contejeani</name>
    <dbReference type="NCBI Taxonomy" id="164912"/>
    <lineage>
        <taxon>Eukaryota</taxon>
        <taxon>Fungi</taxon>
        <taxon>Fungi incertae sedis</taxon>
        <taxon>Microsporidia</taxon>
        <taxon>Astathelohaniidae</taxon>
        <taxon>Astathelohania</taxon>
    </lineage>
</organism>
<name>A0ABQ7HWG0_9MICR</name>
<accession>A0ABQ7HWG0</accession>
<dbReference type="SMART" id="SM00360">
    <property type="entry name" value="RRM"/>
    <property type="match status" value="1"/>
</dbReference>
<feature type="domain" description="RRM" evidence="1">
    <location>
        <begin position="5"/>
        <end position="77"/>
    </location>
</feature>
<dbReference type="SUPFAM" id="SSF54928">
    <property type="entry name" value="RNA-binding domain, RBD"/>
    <property type="match status" value="1"/>
</dbReference>
<dbReference type="EMBL" id="SBIQ01000259">
    <property type="protein sequence ID" value="KAF7682442.1"/>
    <property type="molecule type" value="Genomic_DNA"/>
</dbReference>
<dbReference type="PANTHER" id="PTHR18806:SF4">
    <property type="entry name" value="RNA-BINDING PROTEIN 25"/>
    <property type="match status" value="1"/>
</dbReference>
<dbReference type="InterPro" id="IPR035979">
    <property type="entry name" value="RBD_domain_sf"/>
</dbReference>
<dbReference type="InterPro" id="IPR052768">
    <property type="entry name" value="RBM25"/>
</dbReference>
<gene>
    <name evidence="2" type="primary">Rbm25</name>
    <name evidence="2" type="ORF">TCON_2329</name>
</gene>
<reference evidence="2 3" key="1">
    <citation type="submission" date="2019-01" db="EMBL/GenBank/DDBJ databases">
        <title>Genomes sequencing and comparative genomics of infectious freshwater microsporidia, Cucumispora dikerogammari and Thelohania contejeani.</title>
        <authorList>
            <person name="Cormier A."/>
            <person name="Giraud I."/>
            <person name="Wattier R."/>
            <person name="Teixeira M."/>
            <person name="Grandjean F."/>
            <person name="Rigaud T."/>
            <person name="Cordaux R."/>
        </authorList>
    </citation>
    <scope>NUCLEOTIDE SEQUENCE [LARGE SCALE GENOMIC DNA]</scope>
    <source>
        <strain evidence="2">T1</strain>
        <tissue evidence="2">Spores</tissue>
    </source>
</reference>
<evidence type="ECO:0000259" key="1">
    <source>
        <dbReference type="SMART" id="SM00360"/>
    </source>
</evidence>
<evidence type="ECO:0000313" key="3">
    <source>
        <dbReference type="Proteomes" id="UP001516464"/>
    </source>
</evidence>